<gene>
    <name evidence="3" type="ORF">B0A50_02932</name>
</gene>
<dbReference type="EMBL" id="NAJL01000017">
    <property type="protein sequence ID" value="TKA28605.1"/>
    <property type="molecule type" value="Genomic_DNA"/>
</dbReference>
<dbReference type="AlphaFoldDB" id="A0A4U0U3F5"/>
<dbReference type="InterPro" id="IPR024771">
    <property type="entry name" value="SUZ"/>
</dbReference>
<feature type="compositionally biased region" description="Polar residues" evidence="1">
    <location>
        <begin position="20"/>
        <end position="29"/>
    </location>
</feature>
<feature type="compositionally biased region" description="Acidic residues" evidence="1">
    <location>
        <begin position="100"/>
        <end position="109"/>
    </location>
</feature>
<feature type="compositionally biased region" description="Polar residues" evidence="1">
    <location>
        <begin position="181"/>
        <end position="195"/>
    </location>
</feature>
<feature type="compositionally biased region" description="Basic and acidic residues" evidence="1">
    <location>
        <begin position="110"/>
        <end position="144"/>
    </location>
</feature>
<name>A0A4U0U3F5_9PEZI</name>
<evidence type="ECO:0000313" key="3">
    <source>
        <dbReference type="EMBL" id="TKA28605.1"/>
    </source>
</evidence>
<feature type="region of interest" description="Disordered" evidence="1">
    <location>
        <begin position="20"/>
        <end position="44"/>
    </location>
</feature>
<sequence length="252" mass="27290">MSSKVPDAWDDDWVNVADSEATTVSQSAPKLNKAQRKQQHNALQKQLWDSAENPSRNHFLESRGVVPLKQEFKPQVTLLSRKPPTIAKKDVADGINNLSLEDDGDDSEEEARKKREADFSERQRKAKVEREEKQKKYAEARERIMGSSVPGSPAVRSRESSQGRDNRKSRGRGGGLGSNKASRPTSADQSPSSGSPAMGPVAGARVFDAEDMRRTPKPSTPSQDGPMRQPKGPDNGGGGGFGFAGRGGRAPA</sequence>
<evidence type="ECO:0000313" key="4">
    <source>
        <dbReference type="Proteomes" id="UP000308549"/>
    </source>
</evidence>
<feature type="region of interest" description="Disordered" evidence="1">
    <location>
        <begin position="90"/>
        <end position="252"/>
    </location>
</feature>
<evidence type="ECO:0000259" key="2">
    <source>
        <dbReference type="PROSITE" id="PS51673"/>
    </source>
</evidence>
<accession>A0A4U0U3F5</accession>
<dbReference type="OrthoDB" id="5422283at2759"/>
<proteinExistence type="predicted"/>
<feature type="compositionally biased region" description="Basic and acidic residues" evidence="1">
    <location>
        <begin position="156"/>
        <end position="168"/>
    </location>
</feature>
<organism evidence="3 4">
    <name type="scientific">Salinomyces thailandicus</name>
    <dbReference type="NCBI Taxonomy" id="706561"/>
    <lineage>
        <taxon>Eukaryota</taxon>
        <taxon>Fungi</taxon>
        <taxon>Dikarya</taxon>
        <taxon>Ascomycota</taxon>
        <taxon>Pezizomycotina</taxon>
        <taxon>Dothideomycetes</taxon>
        <taxon>Dothideomycetidae</taxon>
        <taxon>Mycosphaerellales</taxon>
        <taxon>Teratosphaeriaceae</taxon>
        <taxon>Salinomyces</taxon>
    </lineage>
</organism>
<feature type="compositionally biased region" description="Gly residues" evidence="1">
    <location>
        <begin position="234"/>
        <end position="252"/>
    </location>
</feature>
<dbReference type="PROSITE" id="PS51673">
    <property type="entry name" value="SUZ"/>
    <property type="match status" value="1"/>
</dbReference>
<evidence type="ECO:0000256" key="1">
    <source>
        <dbReference type="SAM" id="MobiDB-lite"/>
    </source>
</evidence>
<reference evidence="3 4" key="1">
    <citation type="submission" date="2017-03" db="EMBL/GenBank/DDBJ databases">
        <title>Genomes of endolithic fungi from Antarctica.</title>
        <authorList>
            <person name="Coleine C."/>
            <person name="Masonjones S."/>
            <person name="Stajich J.E."/>
        </authorList>
    </citation>
    <scope>NUCLEOTIDE SEQUENCE [LARGE SCALE GENOMIC DNA]</scope>
    <source>
        <strain evidence="3 4">CCFEE 6315</strain>
    </source>
</reference>
<comment type="caution">
    <text evidence="3">The sequence shown here is derived from an EMBL/GenBank/DDBJ whole genome shotgun (WGS) entry which is preliminary data.</text>
</comment>
<dbReference type="Proteomes" id="UP000308549">
    <property type="component" value="Unassembled WGS sequence"/>
</dbReference>
<keyword evidence="4" id="KW-1185">Reference proteome</keyword>
<feature type="domain" description="SUZ" evidence="2">
    <location>
        <begin position="56"/>
        <end position="149"/>
    </location>
</feature>
<protein>
    <recommendedName>
        <fullName evidence="2">SUZ domain-containing protein</fullName>
    </recommendedName>
</protein>